<keyword evidence="3" id="KW-1185">Reference proteome</keyword>
<evidence type="ECO:0000313" key="2">
    <source>
        <dbReference type="EMBL" id="PHK97891.1"/>
    </source>
</evidence>
<dbReference type="Proteomes" id="UP000226437">
    <property type="component" value="Unassembled WGS sequence"/>
</dbReference>
<organism evidence="2 3">
    <name type="scientific">Neolewinella marina</name>
    <dbReference type="NCBI Taxonomy" id="438751"/>
    <lineage>
        <taxon>Bacteria</taxon>
        <taxon>Pseudomonadati</taxon>
        <taxon>Bacteroidota</taxon>
        <taxon>Saprospiria</taxon>
        <taxon>Saprospirales</taxon>
        <taxon>Lewinellaceae</taxon>
        <taxon>Neolewinella</taxon>
    </lineage>
</organism>
<feature type="transmembrane region" description="Helical" evidence="1">
    <location>
        <begin position="6"/>
        <end position="28"/>
    </location>
</feature>
<dbReference type="RefSeq" id="WP_099107165.1">
    <property type="nucleotide sequence ID" value="NZ_JAATJF010000003.1"/>
</dbReference>
<evidence type="ECO:0000256" key="1">
    <source>
        <dbReference type="SAM" id="Phobius"/>
    </source>
</evidence>
<proteinExistence type="predicted"/>
<keyword evidence="1" id="KW-0472">Membrane</keyword>
<dbReference type="AlphaFoldDB" id="A0A2G0CD37"/>
<keyword evidence="1" id="KW-0812">Transmembrane</keyword>
<keyword evidence="1" id="KW-1133">Transmembrane helix</keyword>
<feature type="transmembrane region" description="Helical" evidence="1">
    <location>
        <begin position="49"/>
        <end position="68"/>
    </location>
</feature>
<sequence length="73" mass="8281">MDLTAVATYFSGLSFLFFGTGCLTSSYMKSEFVRYGYDRQRPITGVLQLLGGAGLMLGYWLWPVLAWLRGWGW</sequence>
<evidence type="ECO:0000313" key="3">
    <source>
        <dbReference type="Proteomes" id="UP000226437"/>
    </source>
</evidence>
<dbReference type="EMBL" id="PDLO01000006">
    <property type="protein sequence ID" value="PHK97891.1"/>
    <property type="molecule type" value="Genomic_DNA"/>
</dbReference>
<gene>
    <name evidence="2" type="ORF">CGL56_13845</name>
</gene>
<comment type="caution">
    <text evidence="2">The sequence shown here is derived from an EMBL/GenBank/DDBJ whole genome shotgun (WGS) entry which is preliminary data.</text>
</comment>
<name>A0A2G0CD37_9BACT</name>
<protein>
    <submittedName>
        <fullName evidence="2">Uncharacterized protein</fullName>
    </submittedName>
</protein>
<accession>A0A2G0CD37</accession>
<reference evidence="2 3" key="1">
    <citation type="submission" date="2017-10" db="EMBL/GenBank/DDBJ databases">
        <title>The draft genome sequence of Lewinella marina KCTC 32374.</title>
        <authorList>
            <person name="Wang K."/>
        </authorList>
    </citation>
    <scope>NUCLEOTIDE SEQUENCE [LARGE SCALE GENOMIC DNA]</scope>
    <source>
        <strain evidence="2 3">MKG-38</strain>
    </source>
</reference>